<organism evidence="12 13">
    <name type="scientific">Bifidobacterium subtile</name>
    <dbReference type="NCBI Taxonomy" id="77635"/>
    <lineage>
        <taxon>Bacteria</taxon>
        <taxon>Bacillati</taxon>
        <taxon>Actinomycetota</taxon>
        <taxon>Actinomycetes</taxon>
        <taxon>Bifidobacteriales</taxon>
        <taxon>Bifidobacteriaceae</taxon>
        <taxon>Bifidobacterium</taxon>
    </lineage>
</organism>
<dbReference type="NCBIfam" id="TIGR01021">
    <property type="entry name" value="rpsE_bact"/>
    <property type="match status" value="1"/>
</dbReference>
<dbReference type="STRING" id="77635.BISU_1397"/>
<dbReference type="SUPFAM" id="SSF54768">
    <property type="entry name" value="dsRNA-binding domain-like"/>
    <property type="match status" value="1"/>
</dbReference>
<evidence type="ECO:0000256" key="9">
    <source>
        <dbReference type="RuleBase" id="RU003823"/>
    </source>
</evidence>
<evidence type="ECO:0000256" key="5">
    <source>
        <dbReference type="ARBA" id="ARBA00023274"/>
    </source>
</evidence>
<feature type="region of interest" description="Disordered" evidence="10">
    <location>
        <begin position="1"/>
        <end position="67"/>
    </location>
</feature>
<keyword evidence="13" id="KW-1185">Reference proteome</keyword>
<evidence type="ECO:0000256" key="3">
    <source>
        <dbReference type="ARBA" id="ARBA00022884"/>
    </source>
</evidence>
<evidence type="ECO:0000256" key="2">
    <source>
        <dbReference type="ARBA" id="ARBA00022730"/>
    </source>
</evidence>
<dbReference type="InterPro" id="IPR014721">
    <property type="entry name" value="Ribsml_uS5_D2-typ_fold_subgr"/>
</dbReference>
<comment type="domain">
    <text evidence="8">The N-terminal domain interacts with the head of the 30S subunit; the C-terminal domain interacts with the body and contacts protein S4. The interaction surface between S4 and S5 is involved in control of translational fidelity.</text>
</comment>
<dbReference type="InterPro" id="IPR020568">
    <property type="entry name" value="Ribosomal_Su5_D2-typ_SF"/>
</dbReference>
<evidence type="ECO:0000256" key="10">
    <source>
        <dbReference type="SAM" id="MobiDB-lite"/>
    </source>
</evidence>
<evidence type="ECO:0000256" key="6">
    <source>
        <dbReference type="ARBA" id="ARBA00035255"/>
    </source>
</evidence>
<dbReference type="InterPro" id="IPR005324">
    <property type="entry name" value="Ribosomal_uS5_C"/>
</dbReference>
<dbReference type="Pfam" id="PF03719">
    <property type="entry name" value="Ribosomal_S5_C"/>
    <property type="match status" value="1"/>
</dbReference>
<dbReference type="Gene3D" id="3.30.160.20">
    <property type="match status" value="1"/>
</dbReference>
<proteinExistence type="inferred from homology"/>
<evidence type="ECO:0000259" key="11">
    <source>
        <dbReference type="PROSITE" id="PS50881"/>
    </source>
</evidence>
<dbReference type="PROSITE" id="PS00585">
    <property type="entry name" value="RIBOSOMAL_S5"/>
    <property type="match status" value="1"/>
</dbReference>
<dbReference type="PANTHER" id="PTHR48277:SF1">
    <property type="entry name" value="MITOCHONDRIAL RIBOSOMAL PROTEIN S5"/>
    <property type="match status" value="1"/>
</dbReference>
<feature type="region of interest" description="Disordered" evidence="10">
    <location>
        <begin position="242"/>
        <end position="262"/>
    </location>
</feature>
<comment type="function">
    <text evidence="8">With S4 and S12 plays an important role in translational accuracy.</text>
</comment>
<evidence type="ECO:0000313" key="13">
    <source>
        <dbReference type="Proteomes" id="UP000029055"/>
    </source>
</evidence>
<accession>A0A087EBX6</accession>
<dbReference type="InterPro" id="IPR000851">
    <property type="entry name" value="Ribosomal_uS5"/>
</dbReference>
<dbReference type="InterPro" id="IPR005712">
    <property type="entry name" value="Ribosomal_uS5_bac-type"/>
</dbReference>
<evidence type="ECO:0000313" key="12">
    <source>
        <dbReference type="EMBL" id="KFJ05277.1"/>
    </source>
</evidence>
<dbReference type="GO" id="GO:0003735">
    <property type="term" value="F:structural constituent of ribosome"/>
    <property type="evidence" value="ECO:0007669"/>
    <property type="project" value="UniProtKB-UniRule"/>
</dbReference>
<sequence>MSDNTVSVNDKETQVAEETQNTQSSAQGGNDQRGDSRDGRRGQRGEGRRGEGRGEGRRGERRGRREENRGDELLDRVVTINRVSKTHKGGRTFSFAALVVVGDGNGTVGVGYGKSREVPAAIAKGQLDAKKHMFNVPRVRGTVTHPVIGHDAAGTVLLRPAAPGTGVIAGGPVRAVMECAGISDILTKSMGSTTAVNVVRATVDALKNLEEPEEIAARRGVALEEVAPDAMLRARAAGIAEARKAREEAQAKKAASDAKDGE</sequence>
<dbReference type="eggNOG" id="COG0098">
    <property type="taxonomic scope" value="Bacteria"/>
</dbReference>
<keyword evidence="5 8" id="KW-0687">Ribonucleoprotein</keyword>
<dbReference type="AlphaFoldDB" id="A0A087EBX6"/>
<dbReference type="Pfam" id="PF00333">
    <property type="entry name" value="Ribosomal_S5"/>
    <property type="match status" value="1"/>
</dbReference>
<dbReference type="Gene3D" id="3.30.230.10">
    <property type="match status" value="1"/>
</dbReference>
<evidence type="ECO:0000256" key="8">
    <source>
        <dbReference type="HAMAP-Rule" id="MF_01307"/>
    </source>
</evidence>
<feature type="compositionally biased region" description="Polar residues" evidence="10">
    <location>
        <begin position="16"/>
        <end position="27"/>
    </location>
</feature>
<keyword evidence="2 8" id="KW-0699">rRNA-binding</keyword>
<dbReference type="FunFam" id="3.30.230.10:FF:000002">
    <property type="entry name" value="30S ribosomal protein S5"/>
    <property type="match status" value="1"/>
</dbReference>
<dbReference type="EMBL" id="JGZR01000001">
    <property type="protein sequence ID" value="KFJ05277.1"/>
    <property type="molecule type" value="Genomic_DNA"/>
</dbReference>
<feature type="domain" description="S5 DRBM" evidence="11">
    <location>
        <begin position="73"/>
        <end position="136"/>
    </location>
</feature>
<protein>
    <recommendedName>
        <fullName evidence="6 8">Small ribosomal subunit protein uS5</fullName>
    </recommendedName>
</protein>
<dbReference type="GO" id="GO:0019843">
    <property type="term" value="F:rRNA binding"/>
    <property type="evidence" value="ECO:0007669"/>
    <property type="project" value="UniProtKB-UniRule"/>
</dbReference>
<dbReference type="HAMAP" id="MF_01307_B">
    <property type="entry name" value="Ribosomal_uS5_B"/>
    <property type="match status" value="1"/>
</dbReference>
<evidence type="ECO:0000256" key="1">
    <source>
        <dbReference type="ARBA" id="ARBA00008945"/>
    </source>
</evidence>
<dbReference type="PROSITE" id="PS50881">
    <property type="entry name" value="S5_DSRBD"/>
    <property type="match status" value="1"/>
</dbReference>
<feature type="compositionally biased region" description="Basic and acidic residues" evidence="10">
    <location>
        <begin position="32"/>
        <end position="67"/>
    </location>
</feature>
<dbReference type="GO" id="GO:0015935">
    <property type="term" value="C:small ribosomal subunit"/>
    <property type="evidence" value="ECO:0007669"/>
    <property type="project" value="InterPro"/>
</dbReference>
<comment type="subunit">
    <text evidence="7 8">Part of the 30S ribosomal subunit. Contacts proteins S4 and S8.</text>
</comment>
<comment type="function">
    <text evidence="8">Located at the back of the 30S subunit body where it stabilizes the conformation of the head with respect to the body.</text>
</comment>
<dbReference type="PANTHER" id="PTHR48277">
    <property type="entry name" value="MITOCHONDRIAL RIBOSOMAL PROTEIN S5"/>
    <property type="match status" value="1"/>
</dbReference>
<dbReference type="InterPro" id="IPR013810">
    <property type="entry name" value="Ribosomal_uS5_N"/>
</dbReference>
<dbReference type="Proteomes" id="UP000029055">
    <property type="component" value="Unassembled WGS sequence"/>
</dbReference>
<reference evidence="12 13" key="1">
    <citation type="submission" date="2014-03" db="EMBL/GenBank/DDBJ databases">
        <title>Genomics of Bifidobacteria.</title>
        <authorList>
            <person name="Ventura M."/>
            <person name="Milani C."/>
            <person name="Lugli G.A."/>
        </authorList>
    </citation>
    <scope>NUCLEOTIDE SEQUENCE [LARGE SCALE GENOMIC DNA]</scope>
    <source>
        <strain evidence="12 13">LMG 11597</strain>
    </source>
</reference>
<dbReference type="GO" id="GO:0006412">
    <property type="term" value="P:translation"/>
    <property type="evidence" value="ECO:0007669"/>
    <property type="project" value="UniProtKB-UniRule"/>
</dbReference>
<gene>
    <name evidence="8" type="primary">rpsE</name>
    <name evidence="12" type="ORF">BISU_1397</name>
</gene>
<evidence type="ECO:0000256" key="4">
    <source>
        <dbReference type="ARBA" id="ARBA00022980"/>
    </source>
</evidence>
<comment type="caution">
    <text evidence="12">The sequence shown here is derived from an EMBL/GenBank/DDBJ whole genome shotgun (WGS) entry which is preliminary data.</text>
</comment>
<name>A0A087EBX6_9BIFI</name>
<keyword evidence="4 8" id="KW-0689">Ribosomal protein</keyword>
<keyword evidence="3 8" id="KW-0694">RNA-binding</keyword>
<dbReference type="SUPFAM" id="SSF54211">
    <property type="entry name" value="Ribosomal protein S5 domain 2-like"/>
    <property type="match status" value="1"/>
</dbReference>
<dbReference type="GO" id="GO:0005737">
    <property type="term" value="C:cytoplasm"/>
    <property type="evidence" value="ECO:0007669"/>
    <property type="project" value="UniProtKB-ARBA"/>
</dbReference>
<dbReference type="FunFam" id="3.30.160.20:FF:000001">
    <property type="entry name" value="30S ribosomal protein S5"/>
    <property type="match status" value="1"/>
</dbReference>
<dbReference type="InterPro" id="IPR018192">
    <property type="entry name" value="Ribosomal_uS5_N_CS"/>
</dbReference>
<comment type="similarity">
    <text evidence="1 8 9">Belongs to the universal ribosomal protein uS5 family.</text>
</comment>
<dbReference type="GO" id="GO:0042254">
    <property type="term" value="P:ribosome biogenesis"/>
    <property type="evidence" value="ECO:0007669"/>
    <property type="project" value="UniProtKB-ARBA"/>
</dbReference>
<evidence type="ECO:0000256" key="7">
    <source>
        <dbReference type="ARBA" id="ARBA00062000"/>
    </source>
</evidence>